<dbReference type="InterPro" id="IPR038289">
    <property type="entry name" value="DVA-1_sf"/>
</dbReference>
<keyword evidence="4" id="KW-1185">Reference proteome</keyword>
<sequence length="1344" mass="155816">MKSTGLWVLLALIAIQANARLVRRGDSEEVFGRAKREVELHDWLTVEQKKELEPLKDKMDEYRAKVMEFYKQLPDEKQKEWNKFYKKRCVEWLKTVASEEERNELKQLKEKKDKETLLAKIRTYRARLPEDKRKTAEAFESECIDLWKDELSRKRRDIDKNFEEFTKWMTEEQKKEVSDLKASGKSFDELRKKTIEYFEALPKDKQDSLKEEFKGKCKVRLDSSLLLLKNMKAFFKKISTPEEMNKMKELHDSGNDDEVRSMVKDIISRLSGDEMKLAKKMEMLCTDVFAVKHKRRRDIDEKINRRLSWMTADQKEEIKQMHASGKSHADIRAKIFEYLSALEGPAGIAAKKQTQKECYKWMEDVATAEEIAALHEMHERDHDGCKKRHFGKEILGEENSKTLTEMKDSGASHEEMEKKVKEMVAGITDPEKRERAEKFTDGCKKIYKTSVSRRRRGQELYTLEKVLENYLTWLTDDQKAELKSLKEAGNKDEIYKKIVQYFDGTSGDTKKKALEDMQTGCKHYIRNVVGDEKADEFKQMRESGVPVDEIAKKIDAIVDGLTNEEVKTQAKKAAVICKAAFSAPKRFRRGQELYTLEKALEHYLTWLTDDQKNELKSLKESGDKDGIYKKVLEYYEAASGDVKKKATEDLQVGCKHYIRNVLGDEKADEFKHMRESGVSPDEIGKKIEALIEELDNAEVKAQAKKSAPICKAAFSAPKRFRREHHEHKMDEEMKKYLTWLTPDQHDKLKEKFEKEGREPGYKLVMEYFEASSGDVKTKATEELKAACKHFSKEILGEENTKALTELKESGASHDEMEKKVNEMVAGITDPKKKERAEKYAEGCKKIYKSSASRRRRGQELYTLEKVLENYLTWLTDAQKEELKSLKEAGNKDEIYKKIVQYFDGTTGETKKKALEDMQTGCRHYIRNVVGDEKADEFKQMKESGVSVEEIAKKIDAIVDGLTNEEVKTQAKKAALICKAAFSAPKRFRREQHEHKMDEEMKKYLTWLTPDQHDKLKEKFEKEGREPGYKLVMEFFEASSGDVKAKATEELKAACKHFGKEIIGEENVKTLTEMKESGASHDEMDKKVKEMVAGIEDPKKRERAEKYTEGCRKIYKSSASRRRRGQELYTLEKVLENYLTWLTEDQKAELKSLKEAGNKDEIYKKIVHYFDGTSGDTKKKALEDMQTGCKHYIRNVVGDEKADEFKQMRESGVPVDEIAKKIDEIVDGLTNEEVKTQAKKAAIICKAAFSAPKRFRREEEFEHTFEGELRRHAGWLTAEQTDRLMTVYKAEGKEQASKLLLEMFDSTTGEVRAKGVEAMKSACRQYGKHLLGEKNFETLKQMRED</sequence>
<feature type="signal peptide" evidence="1">
    <location>
        <begin position="1"/>
        <end position="19"/>
    </location>
</feature>
<dbReference type="Gene3D" id="1.10.533.30">
    <property type="entry name" value="Nematode polyprotein allergen ABA-1"/>
    <property type="match status" value="11"/>
</dbReference>
<dbReference type="InterPro" id="IPR032487">
    <property type="entry name" value="ABA-1_nematode"/>
</dbReference>
<feature type="chain" id="PRO_5002065107" description="Polyprotein allergen nematode domain-containing protein" evidence="1">
    <location>
        <begin position="20"/>
        <end position="1344"/>
    </location>
</feature>
<organism evidence="3 4">
    <name type="scientific">Oesophagostomum dentatum</name>
    <name type="common">Nodular worm</name>
    <dbReference type="NCBI Taxonomy" id="61180"/>
    <lineage>
        <taxon>Eukaryota</taxon>
        <taxon>Metazoa</taxon>
        <taxon>Ecdysozoa</taxon>
        <taxon>Nematoda</taxon>
        <taxon>Chromadorea</taxon>
        <taxon>Rhabditida</taxon>
        <taxon>Rhabditina</taxon>
        <taxon>Rhabditomorpha</taxon>
        <taxon>Strongyloidea</taxon>
        <taxon>Strongylidae</taxon>
        <taxon>Oesophagostomum</taxon>
    </lineage>
</organism>
<feature type="domain" description="Polyprotein allergen nematode" evidence="2">
    <location>
        <begin position="727"/>
        <end position="847"/>
    </location>
</feature>
<gene>
    <name evidence="3" type="ORF">OESDEN_10588</name>
</gene>
<reference evidence="3 4" key="1">
    <citation type="submission" date="2014-03" db="EMBL/GenBank/DDBJ databases">
        <title>Draft genome of the hookworm Oesophagostomum dentatum.</title>
        <authorList>
            <person name="Mitreva M."/>
        </authorList>
    </citation>
    <scope>NUCLEOTIDE SEQUENCE [LARGE SCALE GENOMIC DNA]</scope>
    <source>
        <strain evidence="3 4">OD-Hann</strain>
    </source>
</reference>
<feature type="domain" description="Polyprotein allergen nematode" evidence="2">
    <location>
        <begin position="296"/>
        <end position="383"/>
    </location>
</feature>
<evidence type="ECO:0000256" key="1">
    <source>
        <dbReference type="SAM" id="SignalP"/>
    </source>
</evidence>
<proteinExistence type="predicted"/>
<feature type="domain" description="Polyprotein allergen nematode" evidence="2">
    <location>
        <begin position="388"/>
        <end position="447"/>
    </location>
</feature>
<dbReference type="Pfam" id="PF16469">
    <property type="entry name" value="NPA"/>
    <property type="match status" value="11"/>
</dbReference>
<feature type="domain" description="Polyprotein allergen nematode" evidence="2">
    <location>
        <begin position="1130"/>
        <end position="1246"/>
    </location>
</feature>
<evidence type="ECO:0000313" key="3">
    <source>
        <dbReference type="EMBL" id="KHJ89584.1"/>
    </source>
</evidence>
<feature type="non-terminal residue" evidence="3">
    <location>
        <position position="1344"/>
    </location>
</feature>
<feature type="domain" description="Polyprotein allergen nematode" evidence="2">
    <location>
        <begin position="994"/>
        <end position="1114"/>
    </location>
</feature>
<feature type="domain" description="Polyprotein allergen nematode" evidence="2">
    <location>
        <begin position="1262"/>
        <end position="1343"/>
    </location>
</feature>
<feature type="domain" description="Polyprotein allergen nematode" evidence="2">
    <location>
        <begin position="863"/>
        <end position="979"/>
    </location>
</feature>
<feature type="domain" description="Polyprotein allergen nematode" evidence="2">
    <location>
        <begin position="155"/>
        <end position="289"/>
    </location>
</feature>
<keyword evidence="1" id="KW-0732">Signal</keyword>
<evidence type="ECO:0000313" key="4">
    <source>
        <dbReference type="Proteomes" id="UP000053660"/>
    </source>
</evidence>
<feature type="domain" description="Polyprotein allergen nematode" evidence="2">
    <location>
        <begin position="596"/>
        <end position="712"/>
    </location>
</feature>
<dbReference type="OrthoDB" id="5823468at2759"/>
<protein>
    <recommendedName>
        <fullName evidence="2">Polyprotein allergen nematode domain-containing protein</fullName>
    </recommendedName>
</protein>
<dbReference type="Proteomes" id="UP000053660">
    <property type="component" value="Unassembled WGS sequence"/>
</dbReference>
<feature type="domain" description="Polyprotein allergen nematode" evidence="2">
    <location>
        <begin position="38"/>
        <end position="147"/>
    </location>
</feature>
<name>A0A0B1SXA2_OESDE</name>
<feature type="domain" description="Polyprotein allergen nematode" evidence="2">
    <location>
        <begin position="463"/>
        <end position="579"/>
    </location>
</feature>
<dbReference type="EMBL" id="KN554023">
    <property type="protein sequence ID" value="KHJ89584.1"/>
    <property type="molecule type" value="Genomic_DNA"/>
</dbReference>
<evidence type="ECO:0000259" key="2">
    <source>
        <dbReference type="Pfam" id="PF16469"/>
    </source>
</evidence>
<accession>A0A0B1SXA2</accession>